<dbReference type="SUPFAM" id="SSF89550">
    <property type="entry name" value="PHP domain-like"/>
    <property type="match status" value="1"/>
</dbReference>
<dbReference type="InterPro" id="IPR002738">
    <property type="entry name" value="RNase_P_p30"/>
</dbReference>
<dbReference type="HAMAP" id="MF_00756">
    <property type="entry name" value="RNase_P_3"/>
    <property type="match status" value="1"/>
</dbReference>
<proteinExistence type="inferred from homology"/>
<dbReference type="Pfam" id="PF01876">
    <property type="entry name" value="RNase_P_p30"/>
    <property type="match status" value="1"/>
</dbReference>
<evidence type="ECO:0000256" key="2">
    <source>
        <dbReference type="ARBA" id="ARBA00022694"/>
    </source>
</evidence>
<dbReference type="InterPro" id="IPR016195">
    <property type="entry name" value="Pol/histidinol_Pase-like"/>
</dbReference>
<keyword evidence="2 6" id="KW-0819">tRNA processing</keyword>
<comment type="catalytic activity">
    <reaction evidence="6">
        <text>Endonucleolytic cleavage of RNA, removing 5'-extranucleotides from tRNA precursor.</text>
        <dbReference type="EC" id="3.1.26.5"/>
    </reaction>
</comment>
<organism evidence="7 8">
    <name type="scientific">Haloarcula taiwanensis</name>
    <dbReference type="NCBI Taxonomy" id="1932004"/>
    <lineage>
        <taxon>Archaea</taxon>
        <taxon>Methanobacteriati</taxon>
        <taxon>Methanobacteriota</taxon>
        <taxon>Stenosarchaea group</taxon>
        <taxon>Halobacteria</taxon>
        <taxon>Halobacteriales</taxon>
        <taxon>Haloarculaceae</taxon>
        <taxon>Haloarcula</taxon>
    </lineage>
</organism>
<evidence type="ECO:0000313" key="7">
    <source>
        <dbReference type="EMBL" id="AUG47567.1"/>
    </source>
</evidence>
<dbReference type="GO" id="GO:0030677">
    <property type="term" value="C:ribonuclease P complex"/>
    <property type="evidence" value="ECO:0007669"/>
    <property type="project" value="UniProtKB-UniRule"/>
</dbReference>
<evidence type="ECO:0000256" key="6">
    <source>
        <dbReference type="HAMAP-Rule" id="MF_00756"/>
    </source>
</evidence>
<keyword evidence="4 6" id="KW-0255">Endonuclease</keyword>
<name>A0A2H4ZYR7_9EURY</name>
<dbReference type="EMBL" id="CP019154">
    <property type="protein sequence ID" value="AUG47567.1"/>
    <property type="molecule type" value="Genomic_DNA"/>
</dbReference>
<evidence type="ECO:0000256" key="4">
    <source>
        <dbReference type="ARBA" id="ARBA00022759"/>
    </source>
</evidence>
<dbReference type="AlphaFoldDB" id="A0A2H4ZYR7"/>
<dbReference type="KEGG" id="hta:BVU17_08575"/>
<comment type="function">
    <text evidence="6">Part of ribonuclease P, a protein complex that generates mature tRNA molecules by cleaving their 5'-ends.</text>
</comment>
<dbReference type="EC" id="3.1.26.5" evidence="6"/>
<keyword evidence="1 6" id="KW-0963">Cytoplasm</keyword>
<reference evidence="7 8" key="1">
    <citation type="submission" date="2017-01" db="EMBL/GenBank/DDBJ databases">
        <title>A Red Light-Sensitive Sensory Rhodopsin I From Haloarcula taiwanensis, A New Haloarchaeon Isolated From Taiwan.</title>
        <authorList>
            <person name="Yang C.-S."/>
            <person name="Han Y.-A."/>
            <person name="Chen P.-C."/>
            <person name="Ng W.V."/>
            <person name="Chen T.-W."/>
        </authorList>
    </citation>
    <scope>NUCLEOTIDE SEQUENCE [LARGE SCALE GENOMIC DNA]</scope>
    <source>
        <strain evidence="7 8">Taiwanensis</strain>
    </source>
</reference>
<evidence type="ECO:0000313" key="8">
    <source>
        <dbReference type="Proteomes" id="UP000242917"/>
    </source>
</evidence>
<protein>
    <recommendedName>
        <fullName evidence="6">Ribonuclease P protein component 3</fullName>
        <shortName evidence="6">RNase P component 3</shortName>
        <ecNumber evidence="6">3.1.26.5</ecNumber>
    </recommendedName>
    <alternativeName>
        <fullName evidence="6">Rpp30</fullName>
    </alternativeName>
</protein>
<accession>A0A2H4ZYR7</accession>
<dbReference type="GO" id="GO:0001682">
    <property type="term" value="P:tRNA 5'-leader removal"/>
    <property type="evidence" value="ECO:0007669"/>
    <property type="project" value="UniProtKB-UniRule"/>
</dbReference>
<keyword evidence="8" id="KW-1185">Reference proteome</keyword>
<dbReference type="OrthoDB" id="85765at2157"/>
<comment type="subunit">
    <text evidence="6">Consists of a catalytic RNA component and at least 4-5 protein subunits.</text>
</comment>
<dbReference type="Gene3D" id="3.20.20.140">
    <property type="entry name" value="Metal-dependent hydrolases"/>
    <property type="match status" value="1"/>
</dbReference>
<keyword evidence="5 6" id="KW-0378">Hydrolase</keyword>
<evidence type="ECO:0000256" key="3">
    <source>
        <dbReference type="ARBA" id="ARBA00022722"/>
    </source>
</evidence>
<dbReference type="Proteomes" id="UP000242917">
    <property type="component" value="Chromosome I"/>
</dbReference>
<evidence type="ECO:0000256" key="5">
    <source>
        <dbReference type="ARBA" id="ARBA00022801"/>
    </source>
</evidence>
<comment type="subcellular location">
    <subcellularLocation>
        <location evidence="6">Cytoplasm</location>
    </subcellularLocation>
</comment>
<evidence type="ECO:0000256" key="1">
    <source>
        <dbReference type="ARBA" id="ARBA00022490"/>
    </source>
</evidence>
<keyword evidence="3 6" id="KW-0540">Nuclease</keyword>
<sequence length="239" mass="25546">MYEAVYAHPDGDSTVARHALTAADSGYDGIVVRNHGDKPAEYEADAISDAYGVDVAAGVEVRADDPSRASGFVGNYRSDRTVVVVHGGDRRINRFAVEQPTVDVLAHPMRGDGDFNHVLANAAADNGVRVEFDFGPVLRASGGTRVRAIKELRKLRELVEDAGGPFVVSASPSNHLQIRAPRDLIAVGETIGFDADTVREGLAEWGRVAERNRGRQSDAVIEPGVRMADDANDADGGEQ</sequence>
<comment type="similarity">
    <text evidence="6">Belongs to the eukaryotic/archaeal RNase P protein component 3 family.</text>
</comment>
<dbReference type="GO" id="GO:0004526">
    <property type="term" value="F:ribonuclease P activity"/>
    <property type="evidence" value="ECO:0007669"/>
    <property type="project" value="UniProtKB-UniRule"/>
</dbReference>
<dbReference type="InterPro" id="IPR023539">
    <property type="entry name" value="RNase_P_comp-3_arc"/>
</dbReference>
<gene>
    <name evidence="6" type="primary">rnp3</name>
    <name evidence="7" type="ORF">BVU17_08575</name>
</gene>
<dbReference type="GO" id="GO:0005737">
    <property type="term" value="C:cytoplasm"/>
    <property type="evidence" value="ECO:0007669"/>
    <property type="project" value="UniProtKB-SubCell"/>
</dbReference>